<evidence type="ECO:0000259" key="7">
    <source>
        <dbReference type="Pfam" id="PF04542"/>
    </source>
</evidence>
<dbReference type="PROSITE" id="PS01063">
    <property type="entry name" value="SIGMA70_ECF"/>
    <property type="match status" value="1"/>
</dbReference>
<evidence type="ECO:0000313" key="9">
    <source>
        <dbReference type="EMBL" id="RDI63398.1"/>
    </source>
</evidence>
<comment type="similarity">
    <text evidence="1 6">Belongs to the sigma-70 factor family. ECF subfamily.</text>
</comment>
<keyword evidence="2 6" id="KW-0805">Transcription regulation</keyword>
<evidence type="ECO:0000256" key="2">
    <source>
        <dbReference type="ARBA" id="ARBA00023015"/>
    </source>
</evidence>
<dbReference type="PANTHER" id="PTHR43133:SF61">
    <property type="entry name" value="ECF RNA POLYMERASE SIGMA FACTOR SIGC"/>
    <property type="match status" value="1"/>
</dbReference>
<proteinExistence type="inferred from homology"/>
<dbReference type="Pfam" id="PF08281">
    <property type="entry name" value="Sigma70_r4_2"/>
    <property type="match status" value="1"/>
</dbReference>
<dbReference type="InterPro" id="IPR013324">
    <property type="entry name" value="RNA_pol_sigma_r3/r4-like"/>
</dbReference>
<dbReference type="GO" id="GO:0003677">
    <property type="term" value="F:DNA binding"/>
    <property type="evidence" value="ECO:0007669"/>
    <property type="project" value="UniProtKB-KW"/>
</dbReference>
<evidence type="ECO:0000256" key="6">
    <source>
        <dbReference type="RuleBase" id="RU000716"/>
    </source>
</evidence>
<dbReference type="InterPro" id="IPR013325">
    <property type="entry name" value="RNA_pol_sigma_r2"/>
</dbReference>
<evidence type="ECO:0000259" key="8">
    <source>
        <dbReference type="Pfam" id="PF08281"/>
    </source>
</evidence>
<dbReference type="RefSeq" id="WP_068007224.1">
    <property type="nucleotide sequence ID" value="NZ_QQBC01000010.1"/>
</dbReference>
<dbReference type="GO" id="GO:0006950">
    <property type="term" value="P:response to stress"/>
    <property type="evidence" value="ECO:0007669"/>
    <property type="project" value="UniProtKB-ARBA"/>
</dbReference>
<evidence type="ECO:0000313" key="10">
    <source>
        <dbReference type="Proteomes" id="UP000254869"/>
    </source>
</evidence>
<dbReference type="Pfam" id="PF04542">
    <property type="entry name" value="Sigma70_r2"/>
    <property type="match status" value="1"/>
</dbReference>
<dbReference type="Gene3D" id="1.10.10.10">
    <property type="entry name" value="Winged helix-like DNA-binding domain superfamily/Winged helix DNA-binding domain"/>
    <property type="match status" value="1"/>
</dbReference>
<dbReference type="CDD" id="cd06171">
    <property type="entry name" value="Sigma70_r4"/>
    <property type="match status" value="1"/>
</dbReference>
<dbReference type="Gene3D" id="1.10.1740.10">
    <property type="match status" value="1"/>
</dbReference>
<keyword evidence="10" id="KW-1185">Reference proteome</keyword>
<keyword evidence="5 6" id="KW-0804">Transcription</keyword>
<accession>A0A370HY09</accession>
<keyword evidence="3 6" id="KW-0731">Sigma factor</keyword>
<feature type="domain" description="RNA polymerase sigma-70 region 2" evidence="7">
    <location>
        <begin position="29"/>
        <end position="92"/>
    </location>
</feature>
<dbReference type="NCBIfam" id="TIGR02937">
    <property type="entry name" value="sigma70-ECF"/>
    <property type="match status" value="1"/>
</dbReference>
<gene>
    <name evidence="9" type="ORF">DFR76_11095</name>
</gene>
<dbReference type="EMBL" id="QQBC01000010">
    <property type="protein sequence ID" value="RDI63398.1"/>
    <property type="molecule type" value="Genomic_DNA"/>
</dbReference>
<dbReference type="InterPro" id="IPR039425">
    <property type="entry name" value="RNA_pol_sigma-70-like"/>
</dbReference>
<sequence length="187" mass="20451">MASEAHDERITALALAAGRGDRTALEEFIRSTQSDVWRFIAHRASPARADDLTQETYLRALGSLRRFEARASARAWLLSIARYVCADEIRAAMARPRVAADADWEAAADRRRSASSTAAIEFAELRILLAALPEDRREALVLTQLLGLSYEEAAQVCGCPVGTIRSRVARAREDLLGEVRAAEAAGN</sequence>
<dbReference type="GO" id="GO:0016987">
    <property type="term" value="F:sigma factor activity"/>
    <property type="evidence" value="ECO:0007669"/>
    <property type="project" value="UniProtKB-KW"/>
</dbReference>
<dbReference type="AlphaFoldDB" id="A0A370HY09"/>
<dbReference type="InterPro" id="IPR036388">
    <property type="entry name" value="WH-like_DNA-bd_sf"/>
</dbReference>
<feature type="domain" description="RNA polymerase sigma factor 70 region 4 type 2" evidence="8">
    <location>
        <begin position="125"/>
        <end position="175"/>
    </location>
</feature>
<protein>
    <recommendedName>
        <fullName evidence="6">RNA polymerase sigma factor</fullName>
    </recommendedName>
</protein>
<keyword evidence="4 6" id="KW-0238">DNA-binding</keyword>
<dbReference type="InterPro" id="IPR014284">
    <property type="entry name" value="RNA_pol_sigma-70_dom"/>
</dbReference>
<organism evidence="9 10">
    <name type="scientific">Nocardia pseudobrasiliensis</name>
    <dbReference type="NCBI Taxonomy" id="45979"/>
    <lineage>
        <taxon>Bacteria</taxon>
        <taxon>Bacillati</taxon>
        <taxon>Actinomycetota</taxon>
        <taxon>Actinomycetes</taxon>
        <taxon>Mycobacteriales</taxon>
        <taxon>Nocardiaceae</taxon>
        <taxon>Nocardia</taxon>
    </lineage>
</organism>
<dbReference type="Proteomes" id="UP000254869">
    <property type="component" value="Unassembled WGS sequence"/>
</dbReference>
<comment type="caution">
    <text evidence="9">The sequence shown here is derived from an EMBL/GenBank/DDBJ whole genome shotgun (WGS) entry which is preliminary data.</text>
</comment>
<dbReference type="InterPro" id="IPR000838">
    <property type="entry name" value="RNA_pol_sigma70_ECF_CS"/>
</dbReference>
<dbReference type="STRING" id="1210086.GCA_001613105_07112"/>
<dbReference type="PANTHER" id="PTHR43133">
    <property type="entry name" value="RNA POLYMERASE ECF-TYPE SIGMA FACTO"/>
    <property type="match status" value="1"/>
</dbReference>
<dbReference type="GO" id="GO:0006352">
    <property type="term" value="P:DNA-templated transcription initiation"/>
    <property type="evidence" value="ECO:0007669"/>
    <property type="project" value="InterPro"/>
</dbReference>
<reference evidence="9 10" key="1">
    <citation type="submission" date="2018-07" db="EMBL/GenBank/DDBJ databases">
        <title>Genomic Encyclopedia of Type Strains, Phase IV (KMG-IV): sequencing the most valuable type-strain genomes for metagenomic binning, comparative biology and taxonomic classification.</title>
        <authorList>
            <person name="Goeker M."/>
        </authorList>
    </citation>
    <scope>NUCLEOTIDE SEQUENCE [LARGE SCALE GENOMIC DNA]</scope>
    <source>
        <strain evidence="9 10">DSM 44290</strain>
    </source>
</reference>
<dbReference type="SUPFAM" id="SSF88946">
    <property type="entry name" value="Sigma2 domain of RNA polymerase sigma factors"/>
    <property type="match status" value="1"/>
</dbReference>
<evidence type="ECO:0000256" key="4">
    <source>
        <dbReference type="ARBA" id="ARBA00023125"/>
    </source>
</evidence>
<name>A0A370HY09_9NOCA</name>
<evidence type="ECO:0000256" key="1">
    <source>
        <dbReference type="ARBA" id="ARBA00010641"/>
    </source>
</evidence>
<dbReference type="SUPFAM" id="SSF88659">
    <property type="entry name" value="Sigma3 and sigma4 domains of RNA polymerase sigma factors"/>
    <property type="match status" value="1"/>
</dbReference>
<dbReference type="InterPro" id="IPR007627">
    <property type="entry name" value="RNA_pol_sigma70_r2"/>
</dbReference>
<evidence type="ECO:0000256" key="5">
    <source>
        <dbReference type="ARBA" id="ARBA00023163"/>
    </source>
</evidence>
<dbReference type="InterPro" id="IPR013249">
    <property type="entry name" value="RNA_pol_sigma70_r4_t2"/>
</dbReference>
<evidence type="ECO:0000256" key="3">
    <source>
        <dbReference type="ARBA" id="ARBA00023082"/>
    </source>
</evidence>